<dbReference type="EMBL" id="JBFDAA010000011">
    <property type="protein sequence ID" value="KAL1124089.1"/>
    <property type="molecule type" value="Genomic_DNA"/>
</dbReference>
<dbReference type="Proteomes" id="UP001558652">
    <property type="component" value="Unassembled WGS sequence"/>
</dbReference>
<feature type="non-terminal residue" evidence="1">
    <location>
        <position position="1"/>
    </location>
</feature>
<accession>A0ABD0YAK4</accession>
<name>A0ABD0YAK4_9HEMI</name>
<evidence type="ECO:0000313" key="1">
    <source>
        <dbReference type="EMBL" id="KAL1124089.1"/>
    </source>
</evidence>
<comment type="caution">
    <text evidence="1">The sequence shown here is derived from an EMBL/GenBank/DDBJ whole genome shotgun (WGS) entry which is preliminary data.</text>
</comment>
<keyword evidence="2" id="KW-1185">Reference proteome</keyword>
<protein>
    <submittedName>
        <fullName evidence="1">Uncharacterized protein</fullName>
    </submittedName>
</protein>
<gene>
    <name evidence="1" type="ORF">AAG570_001859</name>
</gene>
<reference evidence="1 2" key="1">
    <citation type="submission" date="2024-07" db="EMBL/GenBank/DDBJ databases">
        <title>Chromosome-level genome assembly of the water stick insect Ranatra chinensis (Heteroptera: Nepidae).</title>
        <authorList>
            <person name="Liu X."/>
        </authorList>
    </citation>
    <scope>NUCLEOTIDE SEQUENCE [LARGE SCALE GENOMIC DNA]</scope>
    <source>
        <strain evidence="1">Cailab_2021Rc</strain>
        <tissue evidence="1">Muscle</tissue>
    </source>
</reference>
<proteinExistence type="predicted"/>
<dbReference type="AlphaFoldDB" id="A0ABD0YAK4"/>
<evidence type="ECO:0000313" key="2">
    <source>
        <dbReference type="Proteomes" id="UP001558652"/>
    </source>
</evidence>
<sequence length="123" mass="13948">SRKPPSRTAIAAVDEEFSFIGSWLQEWSAKQNFSIPCITHEPPRFHLPRKSWSAVNRVGTQHGRYAMRKWGKAPKPFCKCGAIQTVRHIVEECPRTAYSGKPEDFLTATPESITYLNSLNVCI</sequence>
<organism evidence="1 2">
    <name type="scientific">Ranatra chinensis</name>
    <dbReference type="NCBI Taxonomy" id="642074"/>
    <lineage>
        <taxon>Eukaryota</taxon>
        <taxon>Metazoa</taxon>
        <taxon>Ecdysozoa</taxon>
        <taxon>Arthropoda</taxon>
        <taxon>Hexapoda</taxon>
        <taxon>Insecta</taxon>
        <taxon>Pterygota</taxon>
        <taxon>Neoptera</taxon>
        <taxon>Paraneoptera</taxon>
        <taxon>Hemiptera</taxon>
        <taxon>Heteroptera</taxon>
        <taxon>Panheteroptera</taxon>
        <taxon>Nepomorpha</taxon>
        <taxon>Nepidae</taxon>
        <taxon>Ranatrinae</taxon>
        <taxon>Ranatra</taxon>
    </lineage>
</organism>